<keyword evidence="2" id="KW-1277">Toxin-antitoxin system</keyword>
<evidence type="ECO:0000256" key="9">
    <source>
        <dbReference type="ARBA" id="ARBA00038276"/>
    </source>
</evidence>
<dbReference type="AlphaFoldDB" id="A0A9X2XYL4"/>
<protein>
    <submittedName>
        <fullName evidence="11">Nucleotidyltransferase domain-containing protein</fullName>
    </submittedName>
</protein>
<accession>A0A9X2XYL4</accession>
<evidence type="ECO:0000256" key="5">
    <source>
        <dbReference type="ARBA" id="ARBA00022723"/>
    </source>
</evidence>
<dbReference type="GO" id="GO:0046872">
    <property type="term" value="F:metal ion binding"/>
    <property type="evidence" value="ECO:0007669"/>
    <property type="project" value="UniProtKB-KW"/>
</dbReference>
<comment type="similarity">
    <text evidence="9">Belongs to the MntA antitoxin family.</text>
</comment>
<feature type="domain" description="Polymerase nucleotidyl transferase" evidence="10">
    <location>
        <begin position="12"/>
        <end position="96"/>
    </location>
</feature>
<name>A0A9X2XYL4_9BACT</name>
<evidence type="ECO:0000256" key="4">
    <source>
        <dbReference type="ARBA" id="ARBA00022695"/>
    </source>
</evidence>
<evidence type="ECO:0000256" key="7">
    <source>
        <dbReference type="ARBA" id="ARBA00022840"/>
    </source>
</evidence>
<reference evidence="11" key="1">
    <citation type="submission" date="2022-09" db="EMBL/GenBank/DDBJ databases">
        <authorList>
            <person name="Yuan C."/>
            <person name="Ke Z."/>
        </authorList>
    </citation>
    <scope>NUCLEOTIDE SEQUENCE</scope>
    <source>
        <strain evidence="11">LB-8</strain>
    </source>
</reference>
<evidence type="ECO:0000256" key="2">
    <source>
        <dbReference type="ARBA" id="ARBA00022649"/>
    </source>
</evidence>
<keyword evidence="6" id="KW-0547">Nucleotide-binding</keyword>
<evidence type="ECO:0000313" key="12">
    <source>
        <dbReference type="Proteomes" id="UP001155483"/>
    </source>
</evidence>
<comment type="caution">
    <text evidence="11">The sequence shown here is derived from an EMBL/GenBank/DDBJ whole genome shotgun (WGS) entry which is preliminary data.</text>
</comment>
<keyword evidence="5" id="KW-0479">Metal-binding</keyword>
<keyword evidence="8" id="KW-0460">Magnesium</keyword>
<gene>
    <name evidence="11" type="ORF">OCK74_18765</name>
</gene>
<dbReference type="PANTHER" id="PTHR33571">
    <property type="entry name" value="SSL8005 PROTEIN"/>
    <property type="match status" value="1"/>
</dbReference>
<dbReference type="CDD" id="cd05403">
    <property type="entry name" value="NT_KNTase_like"/>
    <property type="match status" value="1"/>
</dbReference>
<evidence type="ECO:0000256" key="6">
    <source>
        <dbReference type="ARBA" id="ARBA00022741"/>
    </source>
</evidence>
<keyword evidence="7" id="KW-0067">ATP-binding</keyword>
<evidence type="ECO:0000259" key="10">
    <source>
        <dbReference type="Pfam" id="PF01909"/>
    </source>
</evidence>
<dbReference type="InterPro" id="IPR052038">
    <property type="entry name" value="Type-VII_TA_antitoxin"/>
</dbReference>
<dbReference type="GO" id="GO:0016779">
    <property type="term" value="F:nucleotidyltransferase activity"/>
    <property type="evidence" value="ECO:0007669"/>
    <property type="project" value="UniProtKB-KW"/>
</dbReference>
<evidence type="ECO:0000256" key="8">
    <source>
        <dbReference type="ARBA" id="ARBA00022842"/>
    </source>
</evidence>
<keyword evidence="4" id="KW-0548">Nucleotidyltransferase</keyword>
<dbReference type="SUPFAM" id="SSF81301">
    <property type="entry name" value="Nucleotidyltransferase"/>
    <property type="match status" value="1"/>
</dbReference>
<organism evidence="11 12">
    <name type="scientific">Paraflavisolibacter caeni</name>
    <dbReference type="NCBI Taxonomy" id="2982496"/>
    <lineage>
        <taxon>Bacteria</taxon>
        <taxon>Pseudomonadati</taxon>
        <taxon>Bacteroidota</taxon>
        <taxon>Chitinophagia</taxon>
        <taxon>Chitinophagales</taxon>
        <taxon>Chitinophagaceae</taxon>
        <taxon>Paraflavisolibacter</taxon>
    </lineage>
</organism>
<evidence type="ECO:0000313" key="11">
    <source>
        <dbReference type="EMBL" id="MCU7551170.1"/>
    </source>
</evidence>
<reference evidence="11" key="2">
    <citation type="submission" date="2023-04" db="EMBL/GenBank/DDBJ databases">
        <title>Paracnuella aquatica gen. nov., sp. nov., a member of the family Chitinophagaceae isolated from a hot spring.</title>
        <authorList>
            <person name="Wang C."/>
        </authorList>
    </citation>
    <scope>NUCLEOTIDE SEQUENCE</scope>
    <source>
        <strain evidence="11">LB-8</strain>
    </source>
</reference>
<dbReference type="EMBL" id="JAOTIF010000018">
    <property type="protein sequence ID" value="MCU7551170.1"/>
    <property type="molecule type" value="Genomic_DNA"/>
</dbReference>
<dbReference type="Gene3D" id="3.30.460.10">
    <property type="entry name" value="Beta Polymerase, domain 2"/>
    <property type="match status" value="1"/>
</dbReference>
<dbReference type="RefSeq" id="WP_279298609.1">
    <property type="nucleotide sequence ID" value="NZ_JAOTIF010000018.1"/>
</dbReference>
<dbReference type="InterPro" id="IPR043519">
    <property type="entry name" value="NT_sf"/>
</dbReference>
<proteinExistence type="inferred from homology"/>
<dbReference type="GO" id="GO:0005524">
    <property type="term" value="F:ATP binding"/>
    <property type="evidence" value="ECO:0007669"/>
    <property type="project" value="UniProtKB-KW"/>
</dbReference>
<dbReference type="PANTHER" id="PTHR33571:SF12">
    <property type="entry name" value="BSL3053 PROTEIN"/>
    <property type="match status" value="1"/>
</dbReference>
<dbReference type="Pfam" id="PF01909">
    <property type="entry name" value="NTP_transf_2"/>
    <property type="match status" value="1"/>
</dbReference>
<keyword evidence="12" id="KW-1185">Reference proteome</keyword>
<keyword evidence="3" id="KW-0808">Transferase</keyword>
<sequence>MSLIDQYTRDIQKLCEQHKVRRLYAFGSVLTDRFKKDSDVDFIVDFEPLDVSQYADNYFDLKFALEDTLHRSVDLLEEKTIRNPYFRKAIEHQRQLIHPTLKR</sequence>
<comment type="cofactor">
    <cofactor evidence="1">
        <name>Mg(2+)</name>
        <dbReference type="ChEBI" id="CHEBI:18420"/>
    </cofactor>
</comment>
<dbReference type="Proteomes" id="UP001155483">
    <property type="component" value="Unassembled WGS sequence"/>
</dbReference>
<evidence type="ECO:0000256" key="3">
    <source>
        <dbReference type="ARBA" id="ARBA00022679"/>
    </source>
</evidence>
<dbReference type="InterPro" id="IPR002934">
    <property type="entry name" value="Polymerase_NTP_transf_dom"/>
</dbReference>
<evidence type="ECO:0000256" key="1">
    <source>
        <dbReference type="ARBA" id="ARBA00001946"/>
    </source>
</evidence>